<dbReference type="PRINTS" id="PR00759">
    <property type="entry name" value="BASICPTASE"/>
</dbReference>
<proteinExistence type="predicted"/>
<evidence type="ECO:0000313" key="4">
    <source>
        <dbReference type="Ensembl" id="ENSGEVP00005008161.1"/>
    </source>
</evidence>
<feature type="domain" description="BPTI/Kunitz inhibitor" evidence="3">
    <location>
        <begin position="38"/>
        <end position="86"/>
    </location>
</feature>
<evidence type="ECO:0000313" key="5">
    <source>
        <dbReference type="Proteomes" id="UP000694390"/>
    </source>
</evidence>
<dbReference type="InterPro" id="IPR036880">
    <property type="entry name" value="Kunitz_BPTI_sf"/>
</dbReference>
<reference evidence="4" key="2">
    <citation type="submission" date="2025-08" db="UniProtKB">
        <authorList>
            <consortium name="Ensembl"/>
        </authorList>
    </citation>
    <scope>IDENTIFICATION</scope>
</reference>
<reference evidence="4" key="3">
    <citation type="submission" date="2025-09" db="UniProtKB">
        <authorList>
            <consortium name="Ensembl"/>
        </authorList>
    </citation>
    <scope>IDENTIFICATION</scope>
</reference>
<sequence>MKSGATFFLLGLLALWAQLPPAAGVSTLLSLLCPSDLCRLPADPGACYAMIPHWFHDWQKCEEFSYGGCRGNKNNFETKVDCLQACAGQGKTYDNLGDRSSQSWSHKLCSCSPTLIIKKLKQKEITQPPLLHSCSLATNHHLHAVR</sequence>
<dbReference type="InterPro" id="IPR050098">
    <property type="entry name" value="TFPI/VKTCI-like"/>
</dbReference>
<dbReference type="PROSITE" id="PS00280">
    <property type="entry name" value="BPTI_KUNITZ_1"/>
    <property type="match status" value="1"/>
</dbReference>
<keyword evidence="5" id="KW-1185">Reference proteome</keyword>
<dbReference type="Pfam" id="PF00014">
    <property type="entry name" value="Kunitz_BPTI"/>
    <property type="match status" value="1"/>
</dbReference>
<feature type="signal peptide" evidence="2">
    <location>
        <begin position="1"/>
        <end position="24"/>
    </location>
</feature>
<dbReference type="PANTHER" id="PTHR10083:SF373">
    <property type="entry name" value="SERINE PEPTIDASE INHIBITOR, KUNITZ TYPE, 2"/>
    <property type="match status" value="1"/>
</dbReference>
<dbReference type="PROSITE" id="PS50279">
    <property type="entry name" value="BPTI_KUNITZ_2"/>
    <property type="match status" value="1"/>
</dbReference>
<protein>
    <recommendedName>
        <fullName evidence="3">BPTI/Kunitz inhibitor domain-containing protein</fullName>
    </recommendedName>
</protein>
<feature type="chain" id="PRO_5034044131" description="BPTI/Kunitz inhibitor domain-containing protein" evidence="2">
    <location>
        <begin position="25"/>
        <end position="146"/>
    </location>
</feature>
<organism evidence="4 5">
    <name type="scientific">Gopherus evgoodei</name>
    <name type="common">Goodes thornscrub tortoise</name>
    <dbReference type="NCBI Taxonomy" id="1825980"/>
    <lineage>
        <taxon>Eukaryota</taxon>
        <taxon>Metazoa</taxon>
        <taxon>Chordata</taxon>
        <taxon>Craniata</taxon>
        <taxon>Vertebrata</taxon>
        <taxon>Euteleostomi</taxon>
        <taxon>Archelosauria</taxon>
        <taxon>Testudinata</taxon>
        <taxon>Testudines</taxon>
        <taxon>Cryptodira</taxon>
        <taxon>Durocryptodira</taxon>
        <taxon>Testudinoidea</taxon>
        <taxon>Testudinidae</taxon>
        <taxon>Gopherus</taxon>
    </lineage>
</organism>
<evidence type="ECO:0000256" key="1">
    <source>
        <dbReference type="ARBA" id="ARBA00023157"/>
    </source>
</evidence>
<evidence type="ECO:0000259" key="3">
    <source>
        <dbReference type="PROSITE" id="PS50279"/>
    </source>
</evidence>
<dbReference type="Gene3D" id="4.10.410.10">
    <property type="entry name" value="Pancreatic trypsin inhibitor Kunitz domain"/>
    <property type="match status" value="1"/>
</dbReference>
<keyword evidence="2" id="KW-0732">Signal</keyword>
<dbReference type="InterPro" id="IPR002223">
    <property type="entry name" value="Kunitz_BPTI"/>
</dbReference>
<dbReference type="GO" id="GO:0005615">
    <property type="term" value="C:extracellular space"/>
    <property type="evidence" value="ECO:0007669"/>
    <property type="project" value="TreeGrafter"/>
</dbReference>
<dbReference type="PANTHER" id="PTHR10083">
    <property type="entry name" value="KUNITZ-TYPE PROTEASE INHIBITOR-RELATED"/>
    <property type="match status" value="1"/>
</dbReference>
<dbReference type="SUPFAM" id="SSF57362">
    <property type="entry name" value="BPTI-like"/>
    <property type="match status" value="1"/>
</dbReference>
<dbReference type="GO" id="GO:0004867">
    <property type="term" value="F:serine-type endopeptidase inhibitor activity"/>
    <property type="evidence" value="ECO:0007669"/>
    <property type="project" value="InterPro"/>
</dbReference>
<reference evidence="4" key="1">
    <citation type="submission" date="2019-06" db="EMBL/GenBank/DDBJ databases">
        <title>G10K-VGP Goodes thornscrub tortoise genome, primary haplotype.</title>
        <authorList>
            <person name="Murphy B."/>
            <person name="Edwards T."/>
            <person name="Rhie A."/>
            <person name="Koren S."/>
            <person name="Phillippy A."/>
            <person name="Fedrigo O."/>
            <person name="Haase B."/>
            <person name="Mountcastle J."/>
            <person name="Lewin H."/>
            <person name="Damas J."/>
            <person name="Howe K."/>
            <person name="Formenti G."/>
            <person name="Myers G."/>
            <person name="Durbin R."/>
            <person name="Jarvis E.D."/>
        </authorList>
    </citation>
    <scope>NUCLEOTIDE SEQUENCE [LARGE SCALE GENOMIC DNA]</scope>
</reference>
<dbReference type="GeneTree" id="ENSGT00940000165273"/>
<accession>A0A8C4XZM3</accession>
<dbReference type="AlphaFoldDB" id="A0A8C4XZM3"/>
<dbReference type="SMART" id="SM00131">
    <property type="entry name" value="KU"/>
    <property type="match status" value="1"/>
</dbReference>
<dbReference type="InterPro" id="IPR020901">
    <property type="entry name" value="Prtase_inh_Kunz-CS"/>
</dbReference>
<name>A0A8C4XZM3_9SAUR</name>
<dbReference type="Proteomes" id="UP000694390">
    <property type="component" value="Chromosome 14"/>
</dbReference>
<dbReference type="Ensembl" id="ENSGEVT00005008561.1">
    <property type="protein sequence ID" value="ENSGEVP00005008161.1"/>
    <property type="gene ID" value="ENSGEVG00005005826.1"/>
</dbReference>
<evidence type="ECO:0000256" key="2">
    <source>
        <dbReference type="SAM" id="SignalP"/>
    </source>
</evidence>
<keyword evidence="1" id="KW-1015">Disulfide bond</keyword>